<dbReference type="GO" id="GO:0032131">
    <property type="term" value="F:alkylated DNA binding"/>
    <property type="evidence" value="ECO:0007669"/>
    <property type="project" value="TreeGrafter"/>
</dbReference>
<name>A0A8J3YW71_9ACTN</name>
<dbReference type="GO" id="GO:0032993">
    <property type="term" value="C:protein-DNA complex"/>
    <property type="evidence" value="ECO:0007669"/>
    <property type="project" value="TreeGrafter"/>
</dbReference>
<keyword evidence="1" id="KW-0227">DNA damage</keyword>
<dbReference type="PANTHER" id="PTHR43003:SF6">
    <property type="entry name" value="DNA GLYCOSYLASE"/>
    <property type="match status" value="1"/>
</dbReference>
<accession>A0A8J3YW71</accession>
<organism evidence="3 4">
    <name type="scientific">Virgisporangium aurantiacum</name>
    <dbReference type="NCBI Taxonomy" id="175570"/>
    <lineage>
        <taxon>Bacteria</taxon>
        <taxon>Bacillati</taxon>
        <taxon>Actinomycetota</taxon>
        <taxon>Actinomycetes</taxon>
        <taxon>Micromonosporales</taxon>
        <taxon>Micromonosporaceae</taxon>
        <taxon>Virgisporangium</taxon>
    </lineage>
</organism>
<dbReference type="PANTHER" id="PTHR43003">
    <property type="entry name" value="DNA-3-METHYLADENINE GLYCOSYLASE"/>
    <property type="match status" value="1"/>
</dbReference>
<evidence type="ECO:0000313" key="3">
    <source>
        <dbReference type="EMBL" id="GIJ52799.1"/>
    </source>
</evidence>
<comment type="caution">
    <text evidence="3">The sequence shown here is derived from an EMBL/GenBank/DDBJ whole genome shotgun (WGS) entry which is preliminary data.</text>
</comment>
<dbReference type="GO" id="GO:0008725">
    <property type="term" value="F:DNA-3-methyladenine glycosylase activity"/>
    <property type="evidence" value="ECO:0007669"/>
    <property type="project" value="TreeGrafter"/>
</dbReference>
<evidence type="ECO:0000313" key="4">
    <source>
        <dbReference type="Proteomes" id="UP000612585"/>
    </source>
</evidence>
<gene>
    <name evidence="3" type="ORF">Vau01_003150</name>
</gene>
<dbReference type="Gene3D" id="1.10.340.30">
    <property type="entry name" value="Hypothetical protein, domain 2"/>
    <property type="match status" value="1"/>
</dbReference>
<evidence type="ECO:0000256" key="1">
    <source>
        <dbReference type="ARBA" id="ARBA00022763"/>
    </source>
</evidence>
<protein>
    <submittedName>
        <fullName evidence="3">3-methyladenine DNA glycosylase</fullName>
    </submittedName>
</protein>
<dbReference type="Proteomes" id="UP000612585">
    <property type="component" value="Unassembled WGS sequence"/>
</dbReference>
<dbReference type="AlphaFoldDB" id="A0A8J3YW71"/>
<dbReference type="InterPro" id="IPR051912">
    <property type="entry name" value="Alkylbase_DNA_Glycosylase/TA"/>
</dbReference>
<dbReference type="GO" id="GO:0043916">
    <property type="term" value="F:DNA-7-methylguanine glycosylase activity"/>
    <property type="evidence" value="ECO:0007669"/>
    <property type="project" value="TreeGrafter"/>
</dbReference>
<dbReference type="GO" id="GO:0006307">
    <property type="term" value="P:DNA alkylation repair"/>
    <property type="evidence" value="ECO:0007669"/>
    <property type="project" value="TreeGrafter"/>
</dbReference>
<keyword evidence="4" id="KW-1185">Reference proteome</keyword>
<proteinExistence type="predicted"/>
<reference evidence="3" key="1">
    <citation type="submission" date="2021-01" db="EMBL/GenBank/DDBJ databases">
        <title>Whole genome shotgun sequence of Virgisporangium aurantiacum NBRC 16421.</title>
        <authorList>
            <person name="Komaki H."/>
            <person name="Tamura T."/>
        </authorList>
    </citation>
    <scope>NUCLEOTIDE SEQUENCE</scope>
    <source>
        <strain evidence="3">NBRC 16421</strain>
    </source>
</reference>
<dbReference type="SUPFAM" id="SSF48150">
    <property type="entry name" value="DNA-glycosylase"/>
    <property type="match status" value="1"/>
</dbReference>
<dbReference type="EMBL" id="BOPG01000003">
    <property type="protein sequence ID" value="GIJ52799.1"/>
    <property type="molecule type" value="Genomic_DNA"/>
</dbReference>
<keyword evidence="2" id="KW-0234">DNA repair</keyword>
<evidence type="ECO:0000256" key="2">
    <source>
        <dbReference type="ARBA" id="ARBA00023204"/>
    </source>
</evidence>
<dbReference type="InterPro" id="IPR011257">
    <property type="entry name" value="DNA_glycosylase"/>
</dbReference>
<sequence>MSDRSFAVPDRYDLARSMRHLAVIPNDPTLVVSDREAWWATRTPDGPGSLHLRVSGASLSAFAYGPGASWLLSRADAIAGLHDDVSGLAAFDHPLVRRLARTFAGVRIPATGRLFHHTVAAILGQKVTGGEASRGYRGLLRHFKAPVPGPAPPRLMLSPDPADVAATPYWQFHPWGIEQKRADTVRRAAAFAVRLEKATDPALATRLLTSVPGIGAWTAAEVVRVAFSDGDAVSVGDYHHKNVVAWALAGEPRGTDERMLELLEPFRGHRGRVVTLLQLAGHSAPKFGPRMPIRSFARF</sequence>
<dbReference type="GO" id="GO:0005737">
    <property type="term" value="C:cytoplasm"/>
    <property type="evidence" value="ECO:0007669"/>
    <property type="project" value="TreeGrafter"/>
</dbReference>
<dbReference type="GO" id="GO:0006285">
    <property type="term" value="P:base-excision repair, AP site formation"/>
    <property type="evidence" value="ECO:0007669"/>
    <property type="project" value="TreeGrafter"/>
</dbReference>